<protein>
    <submittedName>
        <fullName evidence="2">Uncharacterized protein</fullName>
    </submittedName>
</protein>
<name>A0A7J7JL60_BUGNE</name>
<evidence type="ECO:0000313" key="3">
    <source>
        <dbReference type="Proteomes" id="UP000593567"/>
    </source>
</evidence>
<organism evidence="2 3">
    <name type="scientific">Bugula neritina</name>
    <name type="common">Brown bryozoan</name>
    <name type="synonym">Sertularia neritina</name>
    <dbReference type="NCBI Taxonomy" id="10212"/>
    <lineage>
        <taxon>Eukaryota</taxon>
        <taxon>Metazoa</taxon>
        <taxon>Spiralia</taxon>
        <taxon>Lophotrochozoa</taxon>
        <taxon>Bryozoa</taxon>
        <taxon>Gymnolaemata</taxon>
        <taxon>Cheilostomatida</taxon>
        <taxon>Flustrina</taxon>
        <taxon>Buguloidea</taxon>
        <taxon>Bugulidae</taxon>
        <taxon>Bugula</taxon>
    </lineage>
</organism>
<comment type="caution">
    <text evidence="2">The sequence shown here is derived from an EMBL/GenBank/DDBJ whole genome shotgun (WGS) entry which is preliminary data.</text>
</comment>
<gene>
    <name evidence="2" type="ORF">EB796_015312</name>
</gene>
<evidence type="ECO:0000256" key="1">
    <source>
        <dbReference type="SAM" id="MobiDB-lite"/>
    </source>
</evidence>
<dbReference type="EMBL" id="VXIV02002290">
    <property type="protein sequence ID" value="KAF6026381.1"/>
    <property type="molecule type" value="Genomic_DNA"/>
</dbReference>
<dbReference type="AlphaFoldDB" id="A0A7J7JL60"/>
<feature type="region of interest" description="Disordered" evidence="1">
    <location>
        <begin position="217"/>
        <end position="237"/>
    </location>
</feature>
<accession>A0A7J7JL60</accession>
<keyword evidence="3" id="KW-1185">Reference proteome</keyword>
<evidence type="ECO:0000313" key="2">
    <source>
        <dbReference type="EMBL" id="KAF6026381.1"/>
    </source>
</evidence>
<dbReference type="Proteomes" id="UP000593567">
    <property type="component" value="Unassembled WGS sequence"/>
</dbReference>
<proteinExistence type="predicted"/>
<reference evidence="2" key="1">
    <citation type="submission" date="2020-06" db="EMBL/GenBank/DDBJ databases">
        <title>Draft genome of Bugula neritina, a colonial animal packing powerful symbionts and potential medicines.</title>
        <authorList>
            <person name="Rayko M."/>
        </authorList>
    </citation>
    <scope>NUCLEOTIDE SEQUENCE [LARGE SCALE GENOMIC DNA]</scope>
    <source>
        <strain evidence="2">Kwan_BN1</strain>
    </source>
</reference>
<feature type="region of interest" description="Disordered" evidence="1">
    <location>
        <begin position="512"/>
        <end position="545"/>
    </location>
</feature>
<sequence length="545" mass="60891">MHQQYVLPRQQAFTLTTYNQNVHPLNIQTDTQTDNSQFYASYYTSAENQSRCNLTGLFTQPTHSHISQNVLLNQQADEILSAPSTLQRLPIDVSGLASTYYNGGSTWQGQDSNEELRDSELNADLASLLKCAEALLNIYIEHNEESLGGTEQQSDLSMTSGYQEMYSPSQQRNTETINIQDTAEIALHPQQQNKGDLGGAEQLLDLSMASGYQDIYLPSQPRNTERTNIQGSDEDNTNTWSENYFSLTGSHLPTYEEHIQSQILQTTRRAGNMQLVGNSATNGSHVMPSATSVEQSLRSTSNFSQTNQTFDPQAPSLNENLQSVARNNASSGNFINLFSPDMFMVPFQLSLPNMHQHYVLPSQQTFTLPTYNQNVHPPNIQTHRQTDNSQFYASYYTSAENQSHCNLPGLSTQPTHSHISQNVISNQQTDEIHSTPSTSQHLPTNVSVLDEDWARQKYHSNEDLRNVELNTDLGSVINDVGCAEVLLNIKQKEESPENTEQPLDLSLASGYQDMSSASQPRNTERVNIQDSDNDGNNTNSAFIFL</sequence>
<feature type="compositionally biased region" description="Polar residues" evidence="1">
    <location>
        <begin position="220"/>
        <end position="237"/>
    </location>
</feature>